<dbReference type="InterPro" id="IPR050863">
    <property type="entry name" value="CenT-Element_Derived"/>
</dbReference>
<reference evidence="3" key="2">
    <citation type="submission" date="2015-01" db="EMBL/GenBank/DDBJ databases">
        <title>Evolutionary Origins and Diversification of the Mycorrhizal Mutualists.</title>
        <authorList>
            <consortium name="DOE Joint Genome Institute"/>
            <consortium name="Mycorrhizal Genomics Consortium"/>
            <person name="Kohler A."/>
            <person name="Kuo A."/>
            <person name="Nagy L.G."/>
            <person name="Floudas D."/>
            <person name="Copeland A."/>
            <person name="Barry K.W."/>
            <person name="Cichocki N."/>
            <person name="Veneault-Fourrey C."/>
            <person name="LaButti K."/>
            <person name="Lindquist E.A."/>
            <person name="Lipzen A."/>
            <person name="Lundell T."/>
            <person name="Morin E."/>
            <person name="Murat C."/>
            <person name="Riley R."/>
            <person name="Ohm R."/>
            <person name="Sun H."/>
            <person name="Tunlid A."/>
            <person name="Henrissat B."/>
            <person name="Grigoriev I.V."/>
            <person name="Hibbett D.S."/>
            <person name="Martin F."/>
        </authorList>
    </citation>
    <scope>NUCLEOTIDE SEQUENCE [LARGE SCALE GENOMIC DNA]</scope>
    <source>
        <strain evidence="3">ATCC 200175</strain>
    </source>
</reference>
<accession>A0A0C9TM07</accession>
<evidence type="ECO:0000313" key="3">
    <source>
        <dbReference type="Proteomes" id="UP000053647"/>
    </source>
</evidence>
<dbReference type="GO" id="GO:0003677">
    <property type="term" value="F:DNA binding"/>
    <property type="evidence" value="ECO:0007669"/>
    <property type="project" value="TreeGrafter"/>
</dbReference>
<keyword evidence="3" id="KW-1185">Reference proteome</keyword>
<reference evidence="2 3" key="1">
    <citation type="submission" date="2014-06" db="EMBL/GenBank/DDBJ databases">
        <authorList>
            <consortium name="DOE Joint Genome Institute"/>
            <person name="Kuo A."/>
            <person name="Kohler A."/>
            <person name="Nagy L.G."/>
            <person name="Floudas D."/>
            <person name="Copeland A."/>
            <person name="Barry K.W."/>
            <person name="Cichocki N."/>
            <person name="Veneault-Fourrey C."/>
            <person name="LaButti K."/>
            <person name="Lindquist E.A."/>
            <person name="Lipzen A."/>
            <person name="Lundell T."/>
            <person name="Morin E."/>
            <person name="Murat C."/>
            <person name="Sun H."/>
            <person name="Tunlid A."/>
            <person name="Henrissat B."/>
            <person name="Grigoriev I.V."/>
            <person name="Hibbett D.S."/>
            <person name="Martin F."/>
            <person name="Nordberg H.P."/>
            <person name="Cantor M.N."/>
            <person name="Hua S.X."/>
        </authorList>
    </citation>
    <scope>NUCLEOTIDE SEQUENCE [LARGE SCALE GENOMIC DNA]</scope>
    <source>
        <strain evidence="2 3">ATCC 200175</strain>
    </source>
</reference>
<dbReference type="HOGENOM" id="CLU_088458_0_0_1"/>
<proteinExistence type="predicted"/>
<dbReference type="Pfam" id="PF03184">
    <property type="entry name" value="DDE_1"/>
    <property type="match status" value="2"/>
</dbReference>
<feature type="domain" description="DDE-1" evidence="1">
    <location>
        <begin position="48"/>
        <end position="124"/>
    </location>
</feature>
<name>A0A0C9TM07_PAXIN</name>
<dbReference type="Proteomes" id="UP000053647">
    <property type="component" value="Unassembled WGS sequence"/>
</dbReference>
<dbReference type="OrthoDB" id="2676415at2759"/>
<dbReference type="PANTHER" id="PTHR19303">
    <property type="entry name" value="TRANSPOSON"/>
    <property type="match status" value="1"/>
</dbReference>
<dbReference type="EMBL" id="KN819550">
    <property type="protein sequence ID" value="KIJ08822.1"/>
    <property type="molecule type" value="Genomic_DNA"/>
</dbReference>
<evidence type="ECO:0000259" key="1">
    <source>
        <dbReference type="Pfam" id="PF03184"/>
    </source>
</evidence>
<feature type="domain" description="DDE-1" evidence="1">
    <location>
        <begin position="2"/>
        <end position="45"/>
    </location>
</feature>
<evidence type="ECO:0000313" key="2">
    <source>
        <dbReference type="EMBL" id="KIJ08822.1"/>
    </source>
</evidence>
<gene>
    <name evidence="2" type="ORF">PAXINDRAFT_34512</name>
</gene>
<dbReference type="InterPro" id="IPR004875">
    <property type="entry name" value="DDE_SF_endonuclease_dom"/>
</dbReference>
<feature type="non-terminal residue" evidence="2">
    <location>
        <position position="219"/>
    </location>
</feature>
<protein>
    <recommendedName>
        <fullName evidence="1">DDE-1 domain-containing protein</fullName>
    </recommendedName>
</protein>
<organism evidence="2 3">
    <name type="scientific">Paxillus involutus ATCC 200175</name>
    <dbReference type="NCBI Taxonomy" id="664439"/>
    <lineage>
        <taxon>Eukaryota</taxon>
        <taxon>Fungi</taxon>
        <taxon>Dikarya</taxon>
        <taxon>Basidiomycota</taxon>
        <taxon>Agaricomycotina</taxon>
        <taxon>Agaricomycetes</taxon>
        <taxon>Agaricomycetidae</taxon>
        <taxon>Boletales</taxon>
        <taxon>Paxilineae</taxon>
        <taxon>Paxillaceae</taxon>
        <taxon>Paxillus</taxon>
    </lineage>
</organism>
<dbReference type="PANTHER" id="PTHR19303:SF73">
    <property type="entry name" value="PROTEIN PDC2"/>
    <property type="match status" value="1"/>
</dbReference>
<feature type="non-terminal residue" evidence="2">
    <location>
        <position position="1"/>
    </location>
</feature>
<dbReference type="AlphaFoldDB" id="A0A0C9TM07"/>
<sequence>KKWPVFYIGKSKQPRCFGKRTPEQHGFWYRNNKTAWMTSAIFEQYPTNICIEFFEPNMTSFVQPLDAGIIRCFKAHYRRAFCLRAVELDEAGDTDIYKINLLEVMLMVKEAWAEVSAETIKNCWQHAFAIRIPSATSSAPQMDLDNEPTADPAAWDILIAFANGTINSLPEAEKRLTAHLGDRFSFAQWKAAFDEILKAEDDESAAVAAIEVLKEKAVT</sequence>
<dbReference type="GO" id="GO:0005634">
    <property type="term" value="C:nucleus"/>
    <property type="evidence" value="ECO:0007669"/>
    <property type="project" value="TreeGrafter"/>
</dbReference>